<dbReference type="Proteomes" id="UP000078390">
    <property type="component" value="Unassembled WGS sequence"/>
</dbReference>
<dbReference type="PATRIC" id="fig|999894.6.peg.1600"/>
<protein>
    <submittedName>
        <fullName evidence="1">Uncharacterized protein</fullName>
    </submittedName>
</protein>
<gene>
    <name evidence="1" type="ORF">TDIS_1602</name>
</gene>
<dbReference type="STRING" id="999894.TDIS_1602"/>
<keyword evidence="2" id="KW-1185">Reference proteome</keyword>
<dbReference type="EMBL" id="LWLG01000013">
    <property type="protein sequence ID" value="OAQ20247.1"/>
    <property type="molecule type" value="Genomic_DNA"/>
</dbReference>
<comment type="caution">
    <text evidence="1">The sequence shown here is derived from an EMBL/GenBank/DDBJ whole genome shotgun (WGS) entry which is preliminary data.</text>
</comment>
<dbReference type="OrthoDB" id="9799350at2"/>
<accession>A0A179D2G1</accession>
<name>A0A179D2G1_9BACT</name>
<evidence type="ECO:0000313" key="1">
    <source>
        <dbReference type="EMBL" id="OAQ20247.1"/>
    </source>
</evidence>
<evidence type="ECO:0000313" key="2">
    <source>
        <dbReference type="Proteomes" id="UP000078390"/>
    </source>
</evidence>
<dbReference type="RefSeq" id="WP_068671102.1">
    <property type="nucleotide sequence ID" value="NZ_LWLG01000013.1"/>
</dbReference>
<reference evidence="1 2" key="1">
    <citation type="submission" date="2016-04" db="EMBL/GenBank/DDBJ databases">
        <title>Genome analysis of Thermosulfurimonas dismutans, the first thermophilic sulfur-disproportionating bacterium of the phylum Thermodesulfobacteria.</title>
        <authorList>
            <person name="Mardanov A.V."/>
            <person name="Beletsky A.V."/>
            <person name="Kadnikov V.V."/>
            <person name="Slobodkin A.I."/>
            <person name="Ravin N.V."/>
        </authorList>
    </citation>
    <scope>NUCLEOTIDE SEQUENCE [LARGE SCALE GENOMIC DNA]</scope>
    <source>
        <strain evidence="1 2">S95</strain>
    </source>
</reference>
<proteinExistence type="predicted"/>
<sequence length="69" mass="8209">MLTLKKLREFKEYLESGAFIEDFDMRPPDGQAEMLDMIDILFEICEKADEVMTEHFYRRLREKSEGEGS</sequence>
<organism evidence="1 2">
    <name type="scientific">Thermosulfurimonas dismutans</name>
    <dbReference type="NCBI Taxonomy" id="999894"/>
    <lineage>
        <taxon>Bacteria</taxon>
        <taxon>Pseudomonadati</taxon>
        <taxon>Thermodesulfobacteriota</taxon>
        <taxon>Thermodesulfobacteria</taxon>
        <taxon>Thermodesulfobacteriales</taxon>
        <taxon>Thermodesulfobacteriaceae</taxon>
        <taxon>Thermosulfurimonas</taxon>
    </lineage>
</organism>
<dbReference type="AlphaFoldDB" id="A0A179D2G1"/>